<reference evidence="1 2" key="1">
    <citation type="submission" date="2020-03" db="EMBL/GenBank/DDBJ databases">
        <title>The genome sequence of Microvirga sp. c23x22.</title>
        <authorList>
            <person name="Zhang X."/>
        </authorList>
    </citation>
    <scope>NUCLEOTIDE SEQUENCE [LARGE SCALE GENOMIC DNA]</scope>
    <source>
        <strain evidence="2">c23x22</strain>
    </source>
</reference>
<gene>
    <name evidence="1" type="ORF">HB375_09775</name>
</gene>
<evidence type="ECO:0000313" key="2">
    <source>
        <dbReference type="Proteomes" id="UP000707352"/>
    </source>
</evidence>
<organism evidence="1 2">
    <name type="scientific">Microvirga terricola</name>
    <dbReference type="NCBI Taxonomy" id="2719797"/>
    <lineage>
        <taxon>Bacteria</taxon>
        <taxon>Pseudomonadati</taxon>
        <taxon>Pseudomonadota</taxon>
        <taxon>Alphaproteobacteria</taxon>
        <taxon>Hyphomicrobiales</taxon>
        <taxon>Methylobacteriaceae</taxon>
        <taxon>Microvirga</taxon>
    </lineage>
</organism>
<keyword evidence="2" id="KW-1185">Reference proteome</keyword>
<dbReference type="RefSeq" id="WP_167672806.1">
    <property type="nucleotide sequence ID" value="NZ_JAATJS010000003.1"/>
</dbReference>
<sequence>MNEPKKPAGSELDKDDDRRRQLSTLIGLSDKFGGSLAKAFAKNIAEGKKFDDVLKSMRRSLVETGLRMALGPLQIALSQGARDLTAGPAQSSLPLGSGLFSSLAKGLESIVGSIFGSGAGAAAAPSPFAQGGVFSRGMVMPFAQGGVIGAPTYFPLGRGLGLMGEQGAEAVMPLARGPDGRLGVRTGGGGRPVAVTVHVSTPDADSFRRSEAQVSAALARAVARGQRGM</sequence>
<comment type="caution">
    <text evidence="1">The sequence shown here is derived from an EMBL/GenBank/DDBJ whole genome shotgun (WGS) entry which is preliminary data.</text>
</comment>
<proteinExistence type="predicted"/>
<name>A0ABX0VFZ9_9HYPH</name>
<protein>
    <submittedName>
        <fullName evidence="1">Phage tail tape measure protein</fullName>
    </submittedName>
</protein>
<dbReference type="Proteomes" id="UP000707352">
    <property type="component" value="Unassembled WGS sequence"/>
</dbReference>
<dbReference type="EMBL" id="JAATJS010000003">
    <property type="protein sequence ID" value="NIX76902.1"/>
    <property type="molecule type" value="Genomic_DNA"/>
</dbReference>
<evidence type="ECO:0000313" key="1">
    <source>
        <dbReference type="EMBL" id="NIX76902.1"/>
    </source>
</evidence>
<accession>A0ABX0VFZ9</accession>